<evidence type="ECO:0000256" key="1">
    <source>
        <dbReference type="SAM" id="MobiDB-lite"/>
    </source>
</evidence>
<keyword evidence="2" id="KW-0732">Signal</keyword>
<gene>
    <name evidence="4" type="ORF">ACFO9E_34220</name>
</gene>
<dbReference type="Pfam" id="PF20568">
    <property type="entry name" value="DUF6777"/>
    <property type="match status" value="1"/>
</dbReference>
<feature type="region of interest" description="Disordered" evidence="1">
    <location>
        <begin position="248"/>
        <end position="360"/>
    </location>
</feature>
<organism evidence="4 5">
    <name type="scientific">Streptomyces maoxianensis</name>
    <dbReference type="NCBI Taxonomy" id="1459942"/>
    <lineage>
        <taxon>Bacteria</taxon>
        <taxon>Bacillati</taxon>
        <taxon>Actinomycetota</taxon>
        <taxon>Actinomycetes</taxon>
        <taxon>Kitasatosporales</taxon>
        <taxon>Streptomycetaceae</taxon>
        <taxon>Streptomyces</taxon>
    </lineage>
</organism>
<feature type="region of interest" description="Disordered" evidence="1">
    <location>
        <begin position="50"/>
        <end position="92"/>
    </location>
</feature>
<comment type="caution">
    <text evidence="4">The sequence shown here is derived from an EMBL/GenBank/DDBJ whole genome shotgun (WGS) entry which is preliminary data.</text>
</comment>
<feature type="signal peptide" evidence="2">
    <location>
        <begin position="1"/>
        <end position="26"/>
    </location>
</feature>
<evidence type="ECO:0000259" key="3">
    <source>
        <dbReference type="Pfam" id="PF20568"/>
    </source>
</evidence>
<reference evidence="5" key="1">
    <citation type="journal article" date="2019" name="Int. J. Syst. Evol. Microbiol.">
        <title>The Global Catalogue of Microorganisms (GCM) 10K type strain sequencing project: providing services to taxonomists for standard genome sequencing and annotation.</title>
        <authorList>
            <consortium name="The Broad Institute Genomics Platform"/>
            <consortium name="The Broad Institute Genome Sequencing Center for Infectious Disease"/>
            <person name="Wu L."/>
            <person name="Ma J."/>
        </authorList>
    </citation>
    <scope>NUCLEOTIDE SEQUENCE [LARGE SCALE GENOMIC DNA]</scope>
    <source>
        <strain evidence="5">CGMCC 4.7139</strain>
    </source>
</reference>
<feature type="compositionally biased region" description="Pro residues" evidence="1">
    <location>
        <begin position="296"/>
        <end position="332"/>
    </location>
</feature>
<evidence type="ECO:0000313" key="4">
    <source>
        <dbReference type="EMBL" id="MFC4612768.1"/>
    </source>
</evidence>
<accession>A0ABV9GEP1</accession>
<feature type="compositionally biased region" description="Polar residues" evidence="1">
    <location>
        <begin position="83"/>
        <end position="92"/>
    </location>
</feature>
<dbReference type="RefSeq" id="WP_381203131.1">
    <property type="nucleotide sequence ID" value="NZ_JBHSFE010000038.1"/>
</dbReference>
<feature type="chain" id="PRO_5046241925" evidence="2">
    <location>
        <begin position="27"/>
        <end position="360"/>
    </location>
</feature>
<feature type="compositionally biased region" description="Polar residues" evidence="1">
    <location>
        <begin position="286"/>
        <end position="295"/>
    </location>
</feature>
<dbReference type="PROSITE" id="PS51257">
    <property type="entry name" value="PROKAR_LIPOPROTEIN"/>
    <property type="match status" value="1"/>
</dbReference>
<dbReference type="InterPro" id="IPR046704">
    <property type="entry name" value="DUF6777"/>
</dbReference>
<evidence type="ECO:0000256" key="2">
    <source>
        <dbReference type="SAM" id="SignalP"/>
    </source>
</evidence>
<name>A0ABV9GEP1_9ACTN</name>
<dbReference type="EMBL" id="JBHSFE010000038">
    <property type="protein sequence ID" value="MFC4612768.1"/>
    <property type="molecule type" value="Genomic_DNA"/>
</dbReference>
<feature type="domain" description="DUF6777" evidence="3">
    <location>
        <begin position="85"/>
        <end position="247"/>
    </location>
</feature>
<keyword evidence="5" id="KW-1185">Reference proteome</keyword>
<sequence length="360" mass="37226">MRPPIRRRYAAVAGLSAALSCTLLVAGCGGNSRTAATDPNEVFLQPAAARGPDPYTASTARTDVGPAPADPSTVPSRPAGGQTLRTVSGSTPGLYGGTQSLGSCDAERQVSLLVADQARKRAFAKSAGVSRSKVPDYLRALTPLVLRADTRVTSHGFRDGSATSYQALLQAGTAVLVDGFGTPRVRCASGSPLKPPVAVNGTLVHNGQSWAGYQSDRVVVIKPTTQVINNFVIVNIVTNTWIERQAGTDGELDKRPDVLPPVAPDDVFTYPPVTPPPADSGMPSEGSLTPTTPQAPVSPPVNPPVNPPVDPPVEPPVDTPSEAPPPPPTPDMPPEDGGTPSQPDLLTPSVEPVSPDTFQG</sequence>
<proteinExistence type="predicted"/>
<dbReference type="Proteomes" id="UP001595993">
    <property type="component" value="Unassembled WGS sequence"/>
</dbReference>
<evidence type="ECO:0000313" key="5">
    <source>
        <dbReference type="Proteomes" id="UP001595993"/>
    </source>
</evidence>
<protein>
    <submittedName>
        <fullName evidence="4">DUF6777 domain-containing protein</fullName>
    </submittedName>
</protein>